<keyword evidence="1" id="KW-0472">Membrane</keyword>
<reference evidence="2" key="1">
    <citation type="journal article" date="2022" name="New Phytol.">
        <title>Evolutionary transition to the ectomycorrhizal habit in the genomes of a hyperdiverse lineage of mushroom-forming fungi.</title>
        <authorList>
            <person name="Looney B."/>
            <person name="Miyauchi S."/>
            <person name="Morin E."/>
            <person name="Drula E."/>
            <person name="Courty P.E."/>
            <person name="Kohler A."/>
            <person name="Kuo A."/>
            <person name="LaButti K."/>
            <person name="Pangilinan J."/>
            <person name="Lipzen A."/>
            <person name="Riley R."/>
            <person name="Andreopoulos W."/>
            <person name="He G."/>
            <person name="Johnson J."/>
            <person name="Nolan M."/>
            <person name="Tritt A."/>
            <person name="Barry K.W."/>
            <person name="Grigoriev I.V."/>
            <person name="Nagy L.G."/>
            <person name="Hibbett D."/>
            <person name="Henrissat B."/>
            <person name="Matheny P.B."/>
            <person name="Labbe J."/>
            <person name="Martin F.M."/>
        </authorList>
    </citation>
    <scope>NUCLEOTIDE SEQUENCE</scope>
    <source>
        <strain evidence="2">BPL690</strain>
    </source>
</reference>
<accession>A0AAD4M6Y0</accession>
<keyword evidence="1" id="KW-0812">Transmembrane</keyword>
<keyword evidence="3" id="KW-1185">Reference proteome</keyword>
<dbReference type="Proteomes" id="UP001203297">
    <property type="component" value="Unassembled WGS sequence"/>
</dbReference>
<proteinExistence type="predicted"/>
<feature type="transmembrane region" description="Helical" evidence="1">
    <location>
        <begin position="273"/>
        <end position="291"/>
    </location>
</feature>
<evidence type="ECO:0000256" key="1">
    <source>
        <dbReference type="SAM" id="Phobius"/>
    </source>
</evidence>
<name>A0AAD4M6Y0_9AGAM</name>
<feature type="transmembrane region" description="Helical" evidence="1">
    <location>
        <begin position="16"/>
        <end position="39"/>
    </location>
</feature>
<keyword evidence="1" id="KW-1133">Transmembrane helix</keyword>
<organism evidence="2 3">
    <name type="scientific">Multifurca ochricompacta</name>
    <dbReference type="NCBI Taxonomy" id="376703"/>
    <lineage>
        <taxon>Eukaryota</taxon>
        <taxon>Fungi</taxon>
        <taxon>Dikarya</taxon>
        <taxon>Basidiomycota</taxon>
        <taxon>Agaricomycotina</taxon>
        <taxon>Agaricomycetes</taxon>
        <taxon>Russulales</taxon>
        <taxon>Russulaceae</taxon>
        <taxon>Multifurca</taxon>
    </lineage>
</organism>
<comment type="caution">
    <text evidence="2">The sequence shown here is derived from an EMBL/GenBank/DDBJ whole genome shotgun (WGS) entry which is preliminary data.</text>
</comment>
<gene>
    <name evidence="2" type="ORF">B0F90DRAFT_1241526</name>
</gene>
<evidence type="ECO:0000313" key="3">
    <source>
        <dbReference type="Proteomes" id="UP001203297"/>
    </source>
</evidence>
<dbReference type="EMBL" id="WTXG01000007">
    <property type="protein sequence ID" value="KAI0304344.1"/>
    <property type="molecule type" value="Genomic_DNA"/>
</dbReference>
<protein>
    <submittedName>
        <fullName evidence="2">Uncharacterized protein</fullName>
    </submittedName>
</protein>
<evidence type="ECO:0000313" key="2">
    <source>
        <dbReference type="EMBL" id="KAI0304344.1"/>
    </source>
</evidence>
<feature type="transmembrane region" description="Helical" evidence="1">
    <location>
        <begin position="202"/>
        <end position="222"/>
    </location>
</feature>
<sequence>MLCLTRLPLIDISDKLVVLGFCLLVSLVQHVLFTFFVYLSLLGDIVLRKHVPIPFIINFEAFLNEPKDLLFAVEFALLALGDTHTTKERFVICNFLPKEFNLLELTLCKILLTRALAQGRHGESASNRVICKLPPLSGFSCSTGVSGRAVLDNFLSLVFIPLPDALGEFVSFSQILLAFTRASLGFVLWELFVRIIGGRRSIFFFVAFPALSRLLLLVTLPLSRIRFPFPGMSLSITPVSPRTFRVVLVQFRDTARSRVIVDDERKLLLAQRLGIFLCSLASGIVGMRLLVPAGGLPVDFAYERMSSGGIW</sequence>
<dbReference type="AlphaFoldDB" id="A0AAD4M6Y0"/>